<reference evidence="9" key="1">
    <citation type="journal article" date="2023" name="Int. J. Syst. Evol. Microbiol.">
        <title>Mesoterricola silvestris gen. nov., sp. nov., Mesoterricola sediminis sp. nov., Geothrix oryzae sp. nov., Geothrix edaphica sp. nov., Geothrix rubra sp. nov., and Geothrix limicola sp. nov., six novel members of Acidobacteriota isolated from soils.</title>
        <authorList>
            <person name="Itoh H."/>
            <person name="Sugisawa Y."/>
            <person name="Mise K."/>
            <person name="Xu Z."/>
            <person name="Kuniyasu M."/>
            <person name="Ushijima N."/>
            <person name="Kawano K."/>
            <person name="Kobayashi E."/>
            <person name="Shiratori Y."/>
            <person name="Masuda Y."/>
            <person name="Senoo K."/>
        </authorList>
    </citation>
    <scope>NUCLEOTIDE SEQUENCE [LARGE SCALE GENOMIC DNA]</scope>
    <source>
        <strain evidence="9">Red222</strain>
    </source>
</reference>
<feature type="domain" description="Single Cache" evidence="7">
    <location>
        <begin position="18"/>
        <end position="104"/>
    </location>
</feature>
<name>A0ABM8DTY5_9BACT</name>
<feature type="signal peptide" evidence="6">
    <location>
        <begin position="1"/>
        <end position="21"/>
    </location>
</feature>
<keyword evidence="2" id="KW-1003">Cell membrane</keyword>
<evidence type="ECO:0000256" key="4">
    <source>
        <dbReference type="ARBA" id="ARBA00022989"/>
    </source>
</evidence>
<evidence type="ECO:0000313" key="9">
    <source>
        <dbReference type="Proteomes" id="UP001242010"/>
    </source>
</evidence>
<keyword evidence="3" id="KW-0812">Transmembrane</keyword>
<accession>A0ABM8DTY5</accession>
<evidence type="ECO:0000256" key="3">
    <source>
        <dbReference type="ARBA" id="ARBA00022692"/>
    </source>
</evidence>
<feature type="chain" id="PRO_5045547113" description="Single Cache domain-containing protein" evidence="6">
    <location>
        <begin position="22"/>
        <end position="153"/>
    </location>
</feature>
<keyword evidence="6" id="KW-0732">Signal</keyword>
<evidence type="ECO:0000313" key="8">
    <source>
        <dbReference type="EMBL" id="BDU70496.1"/>
    </source>
</evidence>
<dbReference type="EMBL" id="AP027079">
    <property type="protein sequence ID" value="BDU70496.1"/>
    <property type="molecule type" value="Genomic_DNA"/>
</dbReference>
<evidence type="ECO:0000259" key="7">
    <source>
        <dbReference type="SMART" id="SM01049"/>
    </source>
</evidence>
<keyword evidence="9" id="KW-1185">Reference proteome</keyword>
<dbReference type="Pfam" id="PF17200">
    <property type="entry name" value="sCache_2"/>
    <property type="match status" value="1"/>
</dbReference>
<sequence>MHPSKLIVLLAAPALVSTAGAQTLKHEDAVAFLKEAVAYYQTHGRAAALREFTLPSGKFRRAGGELYITVYDQSGKCLAHGQEPAKVGVDALNSKDPDGKPFIRERIETAKAKGKGWQDIQYKDPRTGRPAPKAMYFELHDGLVFGTGIYKKG</sequence>
<keyword evidence="5" id="KW-0472">Membrane</keyword>
<organism evidence="8 9">
    <name type="scientific">Geothrix oryzae</name>
    <dbReference type="NCBI Taxonomy" id="2927975"/>
    <lineage>
        <taxon>Bacteria</taxon>
        <taxon>Pseudomonadati</taxon>
        <taxon>Acidobacteriota</taxon>
        <taxon>Holophagae</taxon>
        <taxon>Holophagales</taxon>
        <taxon>Holophagaceae</taxon>
        <taxon>Geothrix</taxon>
    </lineage>
</organism>
<evidence type="ECO:0000256" key="2">
    <source>
        <dbReference type="ARBA" id="ARBA00022475"/>
    </source>
</evidence>
<dbReference type="Proteomes" id="UP001242010">
    <property type="component" value="Chromosome"/>
</dbReference>
<protein>
    <recommendedName>
        <fullName evidence="7">Single Cache domain-containing protein</fullName>
    </recommendedName>
</protein>
<dbReference type="RefSeq" id="WP_286354215.1">
    <property type="nucleotide sequence ID" value="NZ_AP027079.1"/>
</dbReference>
<dbReference type="Gene3D" id="3.30.450.20">
    <property type="entry name" value="PAS domain"/>
    <property type="match status" value="1"/>
</dbReference>
<evidence type="ECO:0000256" key="6">
    <source>
        <dbReference type="SAM" id="SignalP"/>
    </source>
</evidence>
<comment type="subcellular location">
    <subcellularLocation>
        <location evidence="1">Cell membrane</location>
        <topology evidence="1">Multi-pass membrane protein</topology>
    </subcellularLocation>
</comment>
<evidence type="ECO:0000256" key="5">
    <source>
        <dbReference type="ARBA" id="ARBA00023136"/>
    </source>
</evidence>
<gene>
    <name evidence="8" type="ORF">GETHOR_25970</name>
</gene>
<dbReference type="SMART" id="SM01049">
    <property type="entry name" value="Cache_2"/>
    <property type="match status" value="1"/>
</dbReference>
<keyword evidence="4" id="KW-1133">Transmembrane helix</keyword>
<proteinExistence type="predicted"/>
<evidence type="ECO:0000256" key="1">
    <source>
        <dbReference type="ARBA" id="ARBA00004651"/>
    </source>
</evidence>
<dbReference type="InterPro" id="IPR033480">
    <property type="entry name" value="sCache_2"/>
</dbReference>